<dbReference type="SMART" id="SM00989">
    <property type="entry name" value="V4R"/>
    <property type="match status" value="1"/>
</dbReference>
<dbReference type="InterPro" id="IPR024096">
    <property type="entry name" value="NO_sig/Golgi_transp_ligand-bd"/>
</dbReference>
<dbReference type="Pfam" id="PF02830">
    <property type="entry name" value="V4R"/>
    <property type="match status" value="1"/>
</dbReference>
<dbReference type="KEGG" id="mdn:JT25_023005"/>
<feature type="domain" description="4-vinyl reductase 4VR" evidence="1">
    <location>
        <begin position="109"/>
        <end position="172"/>
    </location>
</feature>
<name>A0A140E7E6_9GAMM</name>
<sequence>MTKAAIPSIERIDSELSSVSSCTNASWLGGIAASDFAALDRLAVKLIGLDSDFAAPLREMGRVIGARIAVEQNEKPVCLDVALSALILACGLEGVIESRILHRNAEGALLQISGCSAVLGWPIPNVERTVCGFDAGLFEGFLRGVTDEKALSVEETACLGLGHAYCEFKIHRQPAPGEWEGGPHDHC</sequence>
<evidence type="ECO:0000259" key="1">
    <source>
        <dbReference type="SMART" id="SM00989"/>
    </source>
</evidence>
<gene>
    <name evidence="2" type="ORF">JT25_023005</name>
</gene>
<dbReference type="InterPro" id="IPR004096">
    <property type="entry name" value="V4R"/>
</dbReference>
<evidence type="ECO:0000313" key="2">
    <source>
        <dbReference type="EMBL" id="AMK79320.1"/>
    </source>
</evidence>
<dbReference type="RefSeq" id="WP_036275013.1">
    <property type="nucleotide sequence ID" value="NZ_CP014476.1"/>
</dbReference>
<proteinExistence type="predicted"/>
<evidence type="ECO:0000313" key="3">
    <source>
        <dbReference type="Proteomes" id="UP000030512"/>
    </source>
</evidence>
<keyword evidence="3" id="KW-1185">Reference proteome</keyword>
<dbReference type="Gene3D" id="3.30.1380.20">
    <property type="entry name" value="Trafficking protein particle complex subunit 3"/>
    <property type="match status" value="1"/>
</dbReference>
<dbReference type="OrthoDB" id="511178at2"/>
<accession>A0A140E7E6</accession>
<dbReference type="EMBL" id="CP014476">
    <property type="protein sequence ID" value="AMK79320.1"/>
    <property type="molecule type" value="Genomic_DNA"/>
</dbReference>
<dbReference type="SUPFAM" id="SSF111126">
    <property type="entry name" value="Ligand-binding domain in the NO signalling and Golgi transport"/>
    <property type="match status" value="1"/>
</dbReference>
<organism evidence="2 3">
    <name type="scientific">Methylomonas denitrificans</name>
    <dbReference type="NCBI Taxonomy" id="1538553"/>
    <lineage>
        <taxon>Bacteria</taxon>
        <taxon>Pseudomonadati</taxon>
        <taxon>Pseudomonadota</taxon>
        <taxon>Gammaproteobacteria</taxon>
        <taxon>Methylococcales</taxon>
        <taxon>Methylococcaceae</taxon>
        <taxon>Methylomonas</taxon>
    </lineage>
</organism>
<dbReference type="Proteomes" id="UP000030512">
    <property type="component" value="Chromosome"/>
</dbReference>
<reference evidence="2 3" key="1">
    <citation type="journal article" date="2015" name="Environ. Microbiol.">
        <title>Methane oxidation coupled to nitrate reduction under hypoxia by the Gammaproteobacterium Methylomonas denitrificans, sp. nov. type strain FJG1.</title>
        <authorList>
            <person name="Kits K.D."/>
            <person name="Klotz M.G."/>
            <person name="Stein L.Y."/>
        </authorList>
    </citation>
    <scope>NUCLEOTIDE SEQUENCE [LARGE SCALE GENOMIC DNA]</scope>
    <source>
        <strain evidence="2 3">FJG1</strain>
    </source>
</reference>
<dbReference type="AlphaFoldDB" id="A0A140E7E6"/>
<protein>
    <recommendedName>
        <fullName evidence="1">4-vinyl reductase 4VR domain-containing protein</fullName>
    </recommendedName>
</protein>